<protein>
    <submittedName>
        <fullName evidence="1">Uncharacterized protein</fullName>
    </submittedName>
</protein>
<dbReference type="Gene3D" id="3.40.1590.10">
    <property type="entry name" value="NMB0488-like"/>
    <property type="match status" value="1"/>
</dbReference>
<evidence type="ECO:0000313" key="2">
    <source>
        <dbReference type="Proteomes" id="UP000198210"/>
    </source>
</evidence>
<dbReference type="InterPro" id="IPR037891">
    <property type="entry name" value="Cdil-like_sf"/>
</dbReference>
<gene>
    <name evidence="1" type="ORF">GA0074704_4266</name>
</gene>
<evidence type="ECO:0000313" key="1">
    <source>
        <dbReference type="EMBL" id="SCG67202.1"/>
    </source>
</evidence>
<keyword evidence="2" id="KW-1185">Reference proteome</keyword>
<accession>A0A1C5J9E6</accession>
<dbReference type="Proteomes" id="UP000198210">
    <property type="component" value="Chromosome I"/>
</dbReference>
<sequence length="157" mass="16827">MSGWVDVYQRADGRIYVSSHSRVVNGPLVVNGWCRVVAPEATDGEVGSLVQEGLRVGEEPMRGISAEDVKELLRPLLKLAGVRSFAALARGTRAVGVERDESGSYVIVSTENRGVRTGFLFTDEKVTVPANSAVEEVGRAVRRGLGDSSIVATADQR</sequence>
<dbReference type="AlphaFoldDB" id="A0A1C5J9E6"/>
<name>A0A1C5J9E6_9ACTN</name>
<organism evidence="1 2">
    <name type="scientific">Micromonospora siamensis</name>
    <dbReference type="NCBI Taxonomy" id="299152"/>
    <lineage>
        <taxon>Bacteria</taxon>
        <taxon>Bacillati</taxon>
        <taxon>Actinomycetota</taxon>
        <taxon>Actinomycetes</taxon>
        <taxon>Micromonosporales</taxon>
        <taxon>Micromonosporaceae</taxon>
        <taxon>Micromonospora</taxon>
    </lineage>
</organism>
<dbReference type="RefSeq" id="WP_088972125.1">
    <property type="nucleotide sequence ID" value="NZ_JBHLYF010000004.1"/>
</dbReference>
<proteinExistence type="predicted"/>
<dbReference type="EMBL" id="LT607751">
    <property type="protein sequence ID" value="SCG67202.1"/>
    <property type="molecule type" value="Genomic_DNA"/>
</dbReference>
<reference evidence="1 2" key="1">
    <citation type="submission" date="2016-06" db="EMBL/GenBank/DDBJ databases">
        <authorList>
            <person name="Kjaerup R.B."/>
            <person name="Dalgaard T.S."/>
            <person name="Juul-Madsen H.R."/>
        </authorList>
    </citation>
    <scope>NUCLEOTIDE SEQUENCE [LARGE SCALE GENOMIC DNA]</scope>
    <source>
        <strain evidence="1 2">DSM 45097</strain>
    </source>
</reference>
<dbReference type="SUPFAM" id="SSF160207">
    <property type="entry name" value="NMB0488-like"/>
    <property type="match status" value="1"/>
</dbReference>